<organism evidence="2 3">
    <name type="scientific">Senna tora</name>
    <dbReference type="NCBI Taxonomy" id="362788"/>
    <lineage>
        <taxon>Eukaryota</taxon>
        <taxon>Viridiplantae</taxon>
        <taxon>Streptophyta</taxon>
        <taxon>Embryophyta</taxon>
        <taxon>Tracheophyta</taxon>
        <taxon>Spermatophyta</taxon>
        <taxon>Magnoliopsida</taxon>
        <taxon>eudicotyledons</taxon>
        <taxon>Gunneridae</taxon>
        <taxon>Pentapetalae</taxon>
        <taxon>rosids</taxon>
        <taxon>fabids</taxon>
        <taxon>Fabales</taxon>
        <taxon>Fabaceae</taxon>
        <taxon>Caesalpinioideae</taxon>
        <taxon>Cassia clade</taxon>
        <taxon>Senna</taxon>
    </lineage>
</organism>
<keyword evidence="3" id="KW-1185">Reference proteome</keyword>
<evidence type="ECO:0000313" key="3">
    <source>
        <dbReference type="Proteomes" id="UP000634136"/>
    </source>
</evidence>
<proteinExistence type="predicted"/>
<gene>
    <name evidence="2" type="ORF">G2W53_026728</name>
</gene>
<dbReference type="AlphaFoldDB" id="A0A834TFP6"/>
<evidence type="ECO:0000256" key="1">
    <source>
        <dbReference type="SAM" id="MobiDB-lite"/>
    </source>
</evidence>
<name>A0A834TFP6_9FABA</name>
<feature type="compositionally biased region" description="Polar residues" evidence="1">
    <location>
        <begin position="33"/>
        <end position="44"/>
    </location>
</feature>
<feature type="region of interest" description="Disordered" evidence="1">
    <location>
        <begin position="24"/>
        <end position="45"/>
    </location>
</feature>
<sequence>MEAEQVVVLTDMGTQMETTYTRVEPVEGEKNRTNPVVLSMNGKNGQDIKGTKIEDDFNDFDDILDKLKDAEVTKRPRGRTY</sequence>
<comment type="caution">
    <text evidence="2">The sequence shown here is derived from an EMBL/GenBank/DDBJ whole genome shotgun (WGS) entry which is preliminary data.</text>
</comment>
<protein>
    <submittedName>
        <fullName evidence="2">Uncharacterized protein</fullName>
    </submittedName>
</protein>
<reference evidence="2" key="1">
    <citation type="submission" date="2020-09" db="EMBL/GenBank/DDBJ databases">
        <title>Genome-Enabled Discovery of Anthraquinone Biosynthesis in Senna tora.</title>
        <authorList>
            <person name="Kang S.-H."/>
            <person name="Pandey R.P."/>
            <person name="Lee C.-M."/>
            <person name="Sim J.-S."/>
            <person name="Jeong J.-T."/>
            <person name="Choi B.-S."/>
            <person name="Jung M."/>
            <person name="Ginzburg D."/>
            <person name="Zhao K."/>
            <person name="Won S.Y."/>
            <person name="Oh T.-J."/>
            <person name="Yu Y."/>
            <person name="Kim N.-H."/>
            <person name="Lee O.R."/>
            <person name="Lee T.-H."/>
            <person name="Bashyal P."/>
            <person name="Kim T.-S."/>
            <person name="Lee W.-H."/>
            <person name="Kawkins C."/>
            <person name="Kim C.-K."/>
            <person name="Kim J.S."/>
            <person name="Ahn B.O."/>
            <person name="Rhee S.Y."/>
            <person name="Sohng J.K."/>
        </authorList>
    </citation>
    <scope>NUCLEOTIDE SEQUENCE</scope>
    <source>
        <tissue evidence="2">Leaf</tissue>
    </source>
</reference>
<evidence type="ECO:0000313" key="2">
    <source>
        <dbReference type="EMBL" id="KAF7821273.1"/>
    </source>
</evidence>
<dbReference type="Proteomes" id="UP000634136">
    <property type="component" value="Unassembled WGS sequence"/>
</dbReference>
<dbReference type="EMBL" id="JAAIUW010000008">
    <property type="protein sequence ID" value="KAF7821273.1"/>
    <property type="molecule type" value="Genomic_DNA"/>
</dbReference>
<accession>A0A834TFP6</accession>